<organism evidence="6 7">
    <name type="scientific">Cryptotermes secundus</name>
    <dbReference type="NCBI Taxonomy" id="105785"/>
    <lineage>
        <taxon>Eukaryota</taxon>
        <taxon>Metazoa</taxon>
        <taxon>Ecdysozoa</taxon>
        <taxon>Arthropoda</taxon>
        <taxon>Hexapoda</taxon>
        <taxon>Insecta</taxon>
        <taxon>Pterygota</taxon>
        <taxon>Neoptera</taxon>
        <taxon>Polyneoptera</taxon>
        <taxon>Dictyoptera</taxon>
        <taxon>Blattodea</taxon>
        <taxon>Blattoidea</taxon>
        <taxon>Termitoidae</taxon>
        <taxon>Kalotermitidae</taxon>
        <taxon>Cryptotermitinae</taxon>
        <taxon>Cryptotermes</taxon>
    </lineage>
</organism>
<dbReference type="InterPro" id="IPR029209">
    <property type="entry name" value="DML1/Misato_tubulin"/>
</dbReference>
<dbReference type="EMBL" id="NEVH01012087">
    <property type="protein sequence ID" value="PNF30801.1"/>
    <property type="molecule type" value="Genomic_DNA"/>
</dbReference>
<dbReference type="InterPro" id="IPR019605">
    <property type="entry name" value="Misato_II_tubulin-like"/>
</dbReference>
<dbReference type="OrthoDB" id="271881at2759"/>
<evidence type="ECO:0000313" key="7">
    <source>
        <dbReference type="Proteomes" id="UP000235965"/>
    </source>
</evidence>
<dbReference type="GO" id="GO:0005739">
    <property type="term" value="C:mitochondrion"/>
    <property type="evidence" value="ECO:0007669"/>
    <property type="project" value="UniProtKB-SubCell"/>
</dbReference>
<dbReference type="STRING" id="105785.A0A2J7QQE7"/>
<evidence type="ECO:0000256" key="3">
    <source>
        <dbReference type="ARBA" id="ARBA00023128"/>
    </source>
</evidence>
<comment type="subcellular location">
    <subcellularLocation>
        <location evidence="1">Mitochondrion</location>
    </subcellularLocation>
</comment>
<dbReference type="SUPFAM" id="SSF52490">
    <property type="entry name" value="Tubulin nucleotide-binding domain-like"/>
    <property type="match status" value="1"/>
</dbReference>
<dbReference type="AlphaFoldDB" id="A0A2J7QQE7"/>
<dbReference type="InterPro" id="IPR049942">
    <property type="entry name" value="DML1/Misato"/>
</dbReference>
<dbReference type="Pfam" id="PF14881">
    <property type="entry name" value="Tubulin_3"/>
    <property type="match status" value="1"/>
</dbReference>
<reference evidence="6 7" key="1">
    <citation type="submission" date="2017-12" db="EMBL/GenBank/DDBJ databases">
        <title>Hemimetabolous genomes reveal molecular basis of termite eusociality.</title>
        <authorList>
            <person name="Harrison M.C."/>
            <person name="Jongepier E."/>
            <person name="Robertson H.M."/>
            <person name="Arning N."/>
            <person name="Bitard-Feildel T."/>
            <person name="Chao H."/>
            <person name="Childers C.P."/>
            <person name="Dinh H."/>
            <person name="Doddapaneni H."/>
            <person name="Dugan S."/>
            <person name="Gowin J."/>
            <person name="Greiner C."/>
            <person name="Han Y."/>
            <person name="Hu H."/>
            <person name="Hughes D.S.T."/>
            <person name="Huylmans A.-K."/>
            <person name="Kemena C."/>
            <person name="Kremer L.P.M."/>
            <person name="Lee S.L."/>
            <person name="Lopez-Ezquerra A."/>
            <person name="Mallet L."/>
            <person name="Monroy-Kuhn J.M."/>
            <person name="Moser A."/>
            <person name="Murali S.C."/>
            <person name="Muzny D.M."/>
            <person name="Otani S."/>
            <person name="Piulachs M.-D."/>
            <person name="Poelchau M."/>
            <person name="Qu J."/>
            <person name="Schaub F."/>
            <person name="Wada-Katsumata A."/>
            <person name="Worley K.C."/>
            <person name="Xie Q."/>
            <person name="Ylla G."/>
            <person name="Poulsen M."/>
            <person name="Gibbs R.A."/>
            <person name="Schal C."/>
            <person name="Richards S."/>
            <person name="Belles X."/>
            <person name="Korb J."/>
            <person name="Bornberg-Bauer E."/>
        </authorList>
    </citation>
    <scope>NUCLEOTIDE SEQUENCE [LARGE SCALE GENOMIC DNA]</scope>
    <source>
        <tissue evidence="6">Whole body</tissue>
    </source>
</reference>
<evidence type="ECO:0000313" key="6">
    <source>
        <dbReference type="EMBL" id="PNF30801.1"/>
    </source>
</evidence>
<dbReference type="GO" id="GO:0007005">
    <property type="term" value="P:mitochondrion organization"/>
    <property type="evidence" value="ECO:0007669"/>
    <property type="project" value="InterPro"/>
</dbReference>
<evidence type="ECO:0000259" key="5">
    <source>
        <dbReference type="Pfam" id="PF14881"/>
    </source>
</evidence>
<dbReference type="InterPro" id="IPR036525">
    <property type="entry name" value="Tubulin/FtsZ_GTPase_sf"/>
</dbReference>
<accession>A0A2J7QQE7</accession>
<dbReference type="Gene3D" id="3.40.50.1440">
    <property type="entry name" value="Tubulin/FtsZ, GTPase domain"/>
    <property type="match status" value="1"/>
</dbReference>
<comment type="caution">
    <text evidence="6">The sequence shown here is derived from an EMBL/GenBank/DDBJ whole genome shotgun (WGS) entry which is preliminary data.</text>
</comment>
<dbReference type="CDD" id="cd06060">
    <property type="entry name" value="misato"/>
    <property type="match status" value="1"/>
</dbReference>
<comment type="similarity">
    <text evidence="2">Belongs to the misato family.</text>
</comment>
<gene>
    <name evidence="6" type="ORF">B7P43_G06160</name>
</gene>
<dbReference type="Proteomes" id="UP000235965">
    <property type="component" value="Unassembled WGS sequence"/>
</dbReference>
<evidence type="ECO:0000256" key="2">
    <source>
        <dbReference type="ARBA" id="ARBA00008507"/>
    </source>
</evidence>
<proteinExistence type="inferred from homology"/>
<keyword evidence="7" id="KW-1185">Reference proteome</keyword>
<evidence type="ECO:0000256" key="1">
    <source>
        <dbReference type="ARBA" id="ARBA00004173"/>
    </source>
</evidence>
<feature type="domain" description="Misato Segment II tubulin-like" evidence="4">
    <location>
        <begin position="23"/>
        <end position="114"/>
    </location>
</feature>
<dbReference type="PANTHER" id="PTHR13391:SF0">
    <property type="entry name" value="PROTEIN MISATO HOMOLOG 1"/>
    <property type="match status" value="1"/>
</dbReference>
<feature type="domain" description="DML1/Misato tubulin" evidence="5">
    <location>
        <begin position="136"/>
        <end position="323"/>
    </location>
</feature>
<evidence type="ECO:0000259" key="4">
    <source>
        <dbReference type="Pfam" id="PF10644"/>
    </source>
</evidence>
<name>A0A2J7QQE7_9NEOP</name>
<dbReference type="FunCoup" id="A0A2J7QQE7">
    <property type="interactions" value="1083"/>
</dbReference>
<keyword evidence="3" id="KW-0496">Mitochondrion</keyword>
<dbReference type="PANTHER" id="PTHR13391">
    <property type="entry name" value="MITOCHONDRIAL DISTRIBUTION REGULATOR MISATO"/>
    <property type="match status" value="1"/>
</dbReference>
<protein>
    <submittedName>
        <fullName evidence="6">Misato-like protein 1</fullName>
    </submittedName>
</protein>
<sequence length="549" mass="62269">MIISAFSFCSYVPNFSYCNLKNEAGFVYNADTPSEINHDILFREGVTSEGYVTFTPRLLLVDLKGNISHLRQEGVLYNHNQAITPSDIQWPAEKVELICTPKEEKNVFLNDLEKEENAMINTEALGSLPKVYNLDNVVNVWADYLQTRYHPRTVSLINQYENNSGTNPFDVFNYGANLWKMEQFQDDFIDRIRLYVEECENMQGFHILVDGSDGFAGLGTSAVEYLEDEYSTKSRLVFPAIPSSFINTTPRQDSVRVLNLALSFHSLADHSSLFVPLCTGSSGWRQPGAPRQFPHLLYNESFAYHSSAILATALDTMTLRYRLKTGIYSQLSEMTDTLSRLGRRAAVASLGLPFAMGYDTYLQDTLEKWEGPLWQTLSPSSNLENDRVWIQSVVLRGVPELRLRRAQRGGRMQQDTNPAYMCSTVQEMLSLFFSCCSYATASHVTSANVPCNVTSPFPQFFSEFVGLDGSVRIERRPQNIGVYSVPAIAGIHSCRSAGEMLEALHSDVRKLKLKRFHNFCNSGLEEDEYRECLDHLANLRECYHEEFDI</sequence>
<dbReference type="InParanoid" id="A0A2J7QQE7"/>
<dbReference type="Pfam" id="PF10644">
    <property type="entry name" value="Misat_Tub_SegII"/>
    <property type="match status" value="1"/>
</dbReference>